<dbReference type="STRING" id="151549.A0A4C1URG9"/>
<keyword evidence="1" id="KW-0695">RNA-directed DNA polymerase</keyword>
<accession>A0A4C1URG9</accession>
<dbReference type="EMBL" id="BGZK01000207">
    <property type="protein sequence ID" value="GBP28434.1"/>
    <property type="molecule type" value="Genomic_DNA"/>
</dbReference>
<evidence type="ECO:0000313" key="2">
    <source>
        <dbReference type="Proteomes" id="UP000299102"/>
    </source>
</evidence>
<dbReference type="PANTHER" id="PTHR19446">
    <property type="entry name" value="REVERSE TRANSCRIPTASES"/>
    <property type="match status" value="1"/>
</dbReference>
<sequence>MKGGKATGYDRVSSEMLRSGGGLEASLLYQLFNKFWKSLRVPNYWCKAIIVPFYKGKTLRQVCANYRPINLLNVVGKLDAKSIIERVVNEAGNKISDVQTGFRNGMGCTDQILCLRNIAEKFLASGQKGFCIFVDPEKAYDRVKKNDL</sequence>
<dbReference type="Proteomes" id="UP000299102">
    <property type="component" value="Unassembled WGS sequence"/>
</dbReference>
<dbReference type="AlphaFoldDB" id="A0A4C1URG9"/>
<keyword evidence="2" id="KW-1185">Reference proteome</keyword>
<organism evidence="1 2">
    <name type="scientific">Eumeta variegata</name>
    <name type="common">Bagworm moth</name>
    <name type="synonym">Eumeta japonica</name>
    <dbReference type="NCBI Taxonomy" id="151549"/>
    <lineage>
        <taxon>Eukaryota</taxon>
        <taxon>Metazoa</taxon>
        <taxon>Ecdysozoa</taxon>
        <taxon>Arthropoda</taxon>
        <taxon>Hexapoda</taxon>
        <taxon>Insecta</taxon>
        <taxon>Pterygota</taxon>
        <taxon>Neoptera</taxon>
        <taxon>Endopterygota</taxon>
        <taxon>Lepidoptera</taxon>
        <taxon>Glossata</taxon>
        <taxon>Ditrysia</taxon>
        <taxon>Tineoidea</taxon>
        <taxon>Psychidae</taxon>
        <taxon>Oiketicinae</taxon>
        <taxon>Eumeta</taxon>
    </lineage>
</organism>
<reference evidence="1 2" key="1">
    <citation type="journal article" date="2019" name="Commun. Biol.">
        <title>The bagworm genome reveals a unique fibroin gene that provides high tensile strength.</title>
        <authorList>
            <person name="Kono N."/>
            <person name="Nakamura H."/>
            <person name="Ohtoshi R."/>
            <person name="Tomita M."/>
            <person name="Numata K."/>
            <person name="Arakawa K."/>
        </authorList>
    </citation>
    <scope>NUCLEOTIDE SEQUENCE [LARGE SCALE GENOMIC DNA]</scope>
</reference>
<proteinExistence type="predicted"/>
<gene>
    <name evidence="1" type="primary">pol</name>
    <name evidence="1" type="ORF">EVAR_93380_1</name>
</gene>
<keyword evidence="1" id="KW-0548">Nucleotidyltransferase</keyword>
<evidence type="ECO:0000313" key="1">
    <source>
        <dbReference type="EMBL" id="GBP28434.1"/>
    </source>
</evidence>
<dbReference type="OrthoDB" id="425681at2759"/>
<keyword evidence="1" id="KW-0808">Transferase</keyword>
<protein>
    <submittedName>
        <fullName evidence="1">RNA-directed DNA polymerase from mobile element jockey</fullName>
    </submittedName>
</protein>
<comment type="caution">
    <text evidence="1">The sequence shown here is derived from an EMBL/GenBank/DDBJ whole genome shotgun (WGS) entry which is preliminary data.</text>
</comment>
<dbReference type="GO" id="GO:0003964">
    <property type="term" value="F:RNA-directed DNA polymerase activity"/>
    <property type="evidence" value="ECO:0007669"/>
    <property type="project" value="UniProtKB-KW"/>
</dbReference>
<name>A0A4C1URG9_EUMVA</name>